<dbReference type="EMBL" id="RAHG01000006">
    <property type="protein sequence ID" value="RJT12343.1"/>
    <property type="molecule type" value="Genomic_DNA"/>
</dbReference>
<dbReference type="InterPro" id="IPR018511">
    <property type="entry name" value="Hemolysin-typ_Ca-bd_CS"/>
</dbReference>
<dbReference type="PANTHER" id="PTHR38340:SF1">
    <property type="entry name" value="S-LAYER PROTEIN"/>
    <property type="match status" value="1"/>
</dbReference>
<dbReference type="SUPFAM" id="SSF51120">
    <property type="entry name" value="beta-Roll"/>
    <property type="match status" value="3"/>
</dbReference>
<dbReference type="Pfam" id="PF00353">
    <property type="entry name" value="HemolysinCabind"/>
    <property type="match status" value="5"/>
</dbReference>
<dbReference type="PANTHER" id="PTHR38340">
    <property type="entry name" value="S-LAYER PROTEIN"/>
    <property type="match status" value="1"/>
</dbReference>
<accession>A0ABX9NYB2</accession>
<evidence type="ECO:0000256" key="1">
    <source>
        <dbReference type="ARBA" id="ARBA00004613"/>
    </source>
</evidence>
<dbReference type="Proteomes" id="UP000284119">
    <property type="component" value="Unassembled WGS sequence"/>
</dbReference>
<gene>
    <name evidence="4" type="ORF">D5396_14455</name>
</gene>
<sequence length="1213" mass="131772">MSDTQEQKNIITDLIIEYAKDQSPETLSDLKDNFDTFVESKLGTSDVNASKVDAASKFATSTFAAVAENSRVASLDAQIAAMDASGGRGSAAYIALEAERNAAATAAAGHRADAAKYNDRYNLLDGKPVRAAQGLSTMLGAAGKVEYAYDLYQLYKKDPQAAGKQAFKDLSVTLATETYGTHVGITVGVGIDLIYRGHPELNAYNALVEGGVIDKYGYRIPGRTPSLDDAKNEFSPIIFDLDGDGIETLSKQQGIYFDHDGNFFEESTGWVGADDGLLVRDINGDGLIDSGAELFGNNTRLKNGHLATNGYDALKDLDDNKNGQLDSGDAIWQQLRVWQDENSNGHVDSGELTALDQLNIKTIATKYSSSTFVDENGNAHRQTSTITFNDSTTAASSDVWFDTNTADTRYSGEYVLTEEILGMPFLKGSGNMVNLHIAMSRNDKLKTLVEQFIANPLDASKSNLLEDILFNWAGVENVSPTLRGDEFDARKVAFLEVITGDILSTDNLNGLPNRIAMLQKEYQEYYDFSLARLMIQTAYQDEFNLVTIEYKDDKISLNIDAFTQYLAQEEKTDVIHFYDVSYTFLNLLTYTTDFKNEVEQVSLSFSKYRRGTSGDELLINDGNKSEVYLFYVGHGQDKIHSYNNKQYGDVIRFVGSMATSANFDRSGNDLIINAYGTEDCVTLTDYFIESSSSTSNYRTSSFVFDDATLTVGDLAARGMTYTGTEANDTYSGWYGVDRMTGGAGNDSLSGGGGNDILEGGVGNDSLSGGSGTDILEGGAGNDYLNGGGDSDTYLFAAGHGQDTMYDFSTMKESDFLRFSGAKSDSAIFERDGNDLIIKAYGTEDSVRLSYYFMDDDRQSSVFRYSQFIFDDVTLTADDLATTGVISTGTEGIDSLLGWYGADRMTGGAGNDSLSGGSGTDILEGGAGNDYLNGGGASDTYLFAAGHGQDTMYDFSTMKESDFLRFSGAKSDSAIFERDGNDLIIKAYGTEDSVRLSYYFMDDDRQSSVFRYSQFIFDDVTLTADDLATSGVISTGNEGADRLSGWYGADRLIGGAGNDSLSGGSGTDVLDGGAGDDTLNGGSGQDTYLFSNGHGKDQVKDSALKSESPDILQFNDATFSDLWFSKKNANLMINEKNSEDSVELMNWFSATDYKNKVIHTADGYDLTSIQVQELIEAMSTFSATHSNLTLVEQQTEFMQSFNTSSYLSSDAINK</sequence>
<dbReference type="InterPro" id="IPR011049">
    <property type="entry name" value="Serralysin-like_metalloprot_C"/>
</dbReference>
<dbReference type="PRINTS" id="PR00313">
    <property type="entry name" value="CABNDNGRPT"/>
</dbReference>
<dbReference type="InterPro" id="IPR050557">
    <property type="entry name" value="RTX_toxin/Mannuronan_C5-epim"/>
</dbReference>
<dbReference type="InterPro" id="IPR018247">
    <property type="entry name" value="EF_Hand_1_Ca_BS"/>
</dbReference>
<keyword evidence="3" id="KW-0106">Calcium</keyword>
<name>A0ABX9NYB2_9GAMM</name>
<keyword evidence="5" id="KW-1185">Reference proteome</keyword>
<dbReference type="RefSeq" id="WP_112167740.1">
    <property type="nucleotide sequence ID" value="NZ_JYDE01000020.1"/>
</dbReference>
<dbReference type="Gene3D" id="2.150.10.10">
    <property type="entry name" value="Serralysin-like metalloprotease, C-terminal"/>
    <property type="match status" value="4"/>
</dbReference>
<dbReference type="PROSITE" id="PS00330">
    <property type="entry name" value="HEMOLYSIN_CALCIUM"/>
    <property type="match status" value="8"/>
</dbReference>
<evidence type="ECO:0000256" key="3">
    <source>
        <dbReference type="ARBA" id="ARBA00022837"/>
    </source>
</evidence>
<dbReference type="PROSITE" id="PS00018">
    <property type="entry name" value="EF_HAND_1"/>
    <property type="match status" value="1"/>
</dbReference>
<comment type="subcellular location">
    <subcellularLocation>
        <location evidence="1">Secreted</location>
    </subcellularLocation>
</comment>
<organism evidence="4 5">
    <name type="scientific">Rahnella inusitata</name>
    <dbReference type="NCBI Taxonomy" id="58169"/>
    <lineage>
        <taxon>Bacteria</taxon>
        <taxon>Pseudomonadati</taxon>
        <taxon>Pseudomonadota</taxon>
        <taxon>Gammaproteobacteria</taxon>
        <taxon>Enterobacterales</taxon>
        <taxon>Yersiniaceae</taxon>
        <taxon>Rahnella</taxon>
    </lineage>
</organism>
<comment type="caution">
    <text evidence="4">The sequence shown here is derived from an EMBL/GenBank/DDBJ whole genome shotgun (WGS) entry which is preliminary data.</text>
</comment>
<protein>
    <submittedName>
        <fullName evidence="4">Calcium-binding protein</fullName>
    </submittedName>
</protein>
<evidence type="ECO:0000313" key="4">
    <source>
        <dbReference type="EMBL" id="RJT12343.1"/>
    </source>
</evidence>
<proteinExistence type="predicted"/>
<evidence type="ECO:0000256" key="2">
    <source>
        <dbReference type="ARBA" id="ARBA00022525"/>
    </source>
</evidence>
<reference evidence="4 5" key="1">
    <citation type="submission" date="2018-09" db="EMBL/GenBank/DDBJ databases">
        <authorList>
            <person name="Le Fleche-Mateos A."/>
        </authorList>
    </citation>
    <scope>NUCLEOTIDE SEQUENCE [LARGE SCALE GENOMIC DNA]</scope>
    <source>
        <strain evidence="4 5">DSM 30078</strain>
    </source>
</reference>
<keyword evidence="2" id="KW-0964">Secreted</keyword>
<dbReference type="InterPro" id="IPR001343">
    <property type="entry name" value="Hemolysn_Ca-bd"/>
</dbReference>
<evidence type="ECO:0000313" key="5">
    <source>
        <dbReference type="Proteomes" id="UP000284119"/>
    </source>
</evidence>